<feature type="domain" description="DUF7151" evidence="5">
    <location>
        <begin position="47"/>
        <end position="92"/>
    </location>
</feature>
<keyword evidence="3" id="KW-0862">Zinc</keyword>
<feature type="binding site" evidence="3">
    <location>
        <position position="180"/>
    </location>
    <ligand>
        <name>Mg(2+)</name>
        <dbReference type="ChEBI" id="CHEBI:18420"/>
    </ligand>
</feature>
<comment type="cofactor">
    <cofactor evidence="3">
        <name>Zn(2+)</name>
        <dbReference type="ChEBI" id="CHEBI:29105"/>
    </cofactor>
    <text evidence="3">Binds 2 Zn(2+) ions.</text>
</comment>
<dbReference type="CDD" id="cd16012">
    <property type="entry name" value="ALP"/>
    <property type="match status" value="1"/>
</dbReference>
<dbReference type="PANTHER" id="PTHR11596">
    <property type="entry name" value="ALKALINE PHOSPHATASE"/>
    <property type="match status" value="1"/>
</dbReference>
<evidence type="ECO:0000259" key="5">
    <source>
        <dbReference type="Pfam" id="PF23657"/>
    </source>
</evidence>
<comment type="cofactor">
    <cofactor evidence="3">
        <name>Mg(2+)</name>
        <dbReference type="ChEBI" id="CHEBI:18420"/>
    </cofactor>
    <text evidence="3">Binds 1 Mg(2+) ion.</text>
</comment>
<feature type="binding site" evidence="3">
    <location>
        <position position="510"/>
    </location>
    <ligand>
        <name>Zn(2+)</name>
        <dbReference type="ChEBI" id="CHEBI:29105"/>
        <label>2</label>
    </ligand>
</feature>
<feature type="binding site" evidence="3">
    <location>
        <position position="472"/>
    </location>
    <ligand>
        <name>Zn(2+)</name>
        <dbReference type="ChEBI" id="CHEBI:29105"/>
        <label>2</label>
    </ligand>
</feature>
<keyword evidence="3" id="KW-0460">Magnesium</keyword>
<feature type="binding site" evidence="3">
    <location>
        <position position="180"/>
    </location>
    <ligand>
        <name>Zn(2+)</name>
        <dbReference type="ChEBI" id="CHEBI:29105"/>
        <label>2</label>
    </ligand>
</feature>
<dbReference type="SUPFAM" id="SSF53649">
    <property type="entry name" value="Alkaline phosphatase-like"/>
    <property type="match status" value="1"/>
</dbReference>
<evidence type="ECO:0000313" key="6">
    <source>
        <dbReference type="EMBL" id="AEP29586.1"/>
    </source>
</evidence>
<evidence type="ECO:0000256" key="3">
    <source>
        <dbReference type="PIRSR" id="PIRSR601952-2"/>
    </source>
</evidence>
<dbReference type="Pfam" id="PF00245">
    <property type="entry name" value="Alk_phosphatase"/>
    <property type="match status" value="1"/>
</dbReference>
<dbReference type="PANTHER" id="PTHR11596:SF5">
    <property type="entry name" value="ALKALINE PHOSPHATASE"/>
    <property type="match status" value="1"/>
</dbReference>
<evidence type="ECO:0000256" key="4">
    <source>
        <dbReference type="RuleBase" id="RU003946"/>
    </source>
</evidence>
<protein>
    <submittedName>
        <fullName evidence="6">Alkaline phosphatase</fullName>
    </submittedName>
</protein>
<dbReference type="eggNOG" id="COG1785">
    <property type="taxonomic scope" value="Bacteria"/>
</dbReference>
<accession>G4QEP7</accession>
<dbReference type="GO" id="GO:0046872">
    <property type="term" value="F:metal ion binding"/>
    <property type="evidence" value="ECO:0007669"/>
    <property type="project" value="UniProtKB-KW"/>
</dbReference>
<dbReference type="GO" id="GO:0004035">
    <property type="term" value="F:alkaline phosphatase activity"/>
    <property type="evidence" value="ECO:0007669"/>
    <property type="project" value="TreeGrafter"/>
</dbReference>
<reference evidence="6 7" key="1">
    <citation type="journal article" date="2011" name="J. Bacteriol.">
        <title>Complete genome sequence of seawater bacterium Glaciecola nitratireducens FR1064T.</title>
        <authorList>
            <person name="Bian F."/>
            <person name="Qin Q.L."/>
            <person name="Xie B.B."/>
            <person name="Shu Y.L."/>
            <person name="Zhang X.Y."/>
            <person name="Yu Y."/>
            <person name="Chen B."/>
            <person name="Chen X.L."/>
            <person name="Zhou B.C."/>
            <person name="Zhang Y.Z."/>
        </authorList>
    </citation>
    <scope>NUCLEOTIDE SEQUENCE [LARGE SCALE GENOMIC DNA]</scope>
    <source>
        <strain evidence="7">JCM 12485 / KCTC 12276 / FR1064</strain>
    </source>
</reference>
<proteinExistence type="inferred from homology"/>
<dbReference type="STRING" id="1085623.GNIT_1467"/>
<dbReference type="Gene3D" id="3.40.720.10">
    <property type="entry name" value="Alkaline Phosphatase, subunit A"/>
    <property type="match status" value="1"/>
</dbReference>
<dbReference type="HOGENOM" id="CLU_008539_4_1_6"/>
<feature type="binding site" evidence="3">
    <location>
        <position position="463"/>
    </location>
    <ligand>
        <name>Mg(2+)</name>
        <dbReference type="ChEBI" id="CHEBI:18420"/>
    </ligand>
</feature>
<feature type="binding site" evidence="3">
    <location>
        <position position="293"/>
    </location>
    <ligand>
        <name>Mg(2+)</name>
        <dbReference type="ChEBI" id="CHEBI:18420"/>
    </ligand>
</feature>
<gene>
    <name evidence="6" type="ordered locus">GNIT_1467</name>
</gene>
<comment type="similarity">
    <text evidence="4">Belongs to the alkaline phosphatase family.</text>
</comment>
<dbReference type="InterPro" id="IPR055575">
    <property type="entry name" value="DUF7151"/>
</dbReference>
<dbReference type="AlphaFoldDB" id="G4QEP7"/>
<feature type="binding site" evidence="3">
    <location>
        <position position="509"/>
    </location>
    <ligand>
        <name>Zn(2+)</name>
        <dbReference type="ChEBI" id="CHEBI:29105"/>
        <label>2</label>
    </ligand>
</feature>
<dbReference type="PRINTS" id="PR00113">
    <property type="entry name" value="ALKPHPHTASE"/>
</dbReference>
<dbReference type="OrthoDB" id="9794455at2"/>
<feature type="binding site" evidence="3">
    <location>
        <position position="468"/>
    </location>
    <ligand>
        <name>Zn(2+)</name>
        <dbReference type="ChEBI" id="CHEBI:29105"/>
        <label>2</label>
    </ligand>
</feature>
<keyword evidence="7" id="KW-1185">Reference proteome</keyword>
<evidence type="ECO:0000256" key="1">
    <source>
        <dbReference type="ARBA" id="ARBA00022553"/>
    </source>
</evidence>
<name>G4QEP7_GLANF</name>
<dbReference type="InterPro" id="IPR017850">
    <property type="entry name" value="Alkaline_phosphatase_core_sf"/>
</dbReference>
<evidence type="ECO:0000313" key="7">
    <source>
        <dbReference type="Proteomes" id="UP000009282"/>
    </source>
</evidence>
<dbReference type="InterPro" id="IPR001952">
    <property type="entry name" value="Alkaline_phosphatase"/>
</dbReference>
<evidence type="ECO:0000256" key="2">
    <source>
        <dbReference type="PIRSR" id="PIRSR601952-1"/>
    </source>
</evidence>
<keyword evidence="3" id="KW-0479">Metal-binding</keyword>
<feature type="active site" description="Phosphoserine intermediate" evidence="2">
    <location>
        <position position="230"/>
    </location>
</feature>
<dbReference type="EMBL" id="CP003060">
    <property type="protein sequence ID" value="AEP29586.1"/>
    <property type="molecule type" value="Genomic_DNA"/>
</dbReference>
<organism evidence="6 7">
    <name type="scientific">Glaciecola nitratireducens (strain JCM 12485 / KCTC 12276 / FR1064)</name>
    <dbReference type="NCBI Taxonomy" id="1085623"/>
    <lineage>
        <taxon>Bacteria</taxon>
        <taxon>Pseudomonadati</taxon>
        <taxon>Pseudomonadota</taxon>
        <taxon>Gammaproteobacteria</taxon>
        <taxon>Alteromonadales</taxon>
        <taxon>Alteromonadaceae</taxon>
        <taxon>Brumicola</taxon>
    </lineage>
</organism>
<feature type="binding site" evidence="3">
    <location>
        <position position="291"/>
    </location>
    <ligand>
        <name>Mg(2+)</name>
        <dbReference type="ChEBI" id="CHEBI:18420"/>
    </ligand>
</feature>
<dbReference type="RefSeq" id="WP_014108460.1">
    <property type="nucleotide sequence ID" value="NC_016041.1"/>
</dbReference>
<sequence>MKNLKLSLIAIAVIGLNGCFLEGDDGANGVAGINGTDGQDGSTGNSSLVVQTNLTIGDTNCPNSGVKFESGVDADASGILEPSEITSTNYVCAPGVTAVSSTQLLNSLNNPWFVDGAALISQNKDTWLNATSGANTQINSANADKAQQVTSYDTTGPAQQAALIEQLKGSAKNVILFVGDGMGVSTVTASRILEGQMNGQLGEENSLSFDRFPFTGLAKTYNVDAQTPDSAGTMTAMVSGVKTDVGVIGVDENIVRGDCSTVAGNELVTALELAELAGKSTGIISTARITHATPAATYAKSADRNWEDVSDMPAAAVTAGCKDIAEQLVNFKANLETRFEGSNVNGLEVVFGGGRRHFLPRDAAFNSADAASAVEGDRTDGRDLTAEWSLTYPSGAYVFDQAGFNAINTETTTHVFGLFNESHMQYEADRGNDIAGEPSIAEMTAKAIEILDNNPLGFFLSVESGRIDHSHHAGSAYGALTDTIAFSEAIALADEMTNDEDTLIIVTADHGHVFTIAGYPKRGNPILGKVVSVGQTEAALAADGQPYTTLGYTNGRGFQNLGNEVTDADASYGMPIAAGRQDLSNIDTTSAGFHQEALVPLESETHSGEDVGIYAKGPGAFLLNGTNEQNMIYHVMDFASDLSGKANSAQ</sequence>
<keyword evidence="1" id="KW-0597">Phosphoprotein</keyword>
<feature type="binding site" evidence="3">
    <location>
        <position position="606"/>
    </location>
    <ligand>
        <name>Zn(2+)</name>
        <dbReference type="ChEBI" id="CHEBI:29105"/>
        <label>2</label>
    </ligand>
</feature>
<dbReference type="Pfam" id="PF23657">
    <property type="entry name" value="DUF7151"/>
    <property type="match status" value="1"/>
</dbReference>
<dbReference type="Proteomes" id="UP000009282">
    <property type="component" value="Chromosome"/>
</dbReference>
<dbReference type="SMART" id="SM00098">
    <property type="entry name" value="alkPPc"/>
    <property type="match status" value="1"/>
</dbReference>
<dbReference type="KEGG" id="gni:GNIT_1467"/>